<dbReference type="Proteomes" id="UP001501433">
    <property type="component" value="Unassembled WGS sequence"/>
</dbReference>
<gene>
    <name evidence="3" type="ORF">GCM10023330_14980</name>
</gene>
<keyword evidence="2" id="KW-0472">Membrane</keyword>
<reference evidence="4" key="1">
    <citation type="journal article" date="2019" name="Int. J. Syst. Evol. Microbiol.">
        <title>The Global Catalogue of Microorganisms (GCM) 10K type strain sequencing project: providing services to taxonomists for standard genome sequencing and annotation.</title>
        <authorList>
            <consortium name="The Broad Institute Genomics Platform"/>
            <consortium name="The Broad Institute Genome Sequencing Center for Infectious Disease"/>
            <person name="Wu L."/>
            <person name="Ma J."/>
        </authorList>
    </citation>
    <scope>NUCLEOTIDE SEQUENCE [LARGE SCALE GENOMIC DNA]</scope>
    <source>
        <strain evidence="4">JCM 18325</strain>
    </source>
</reference>
<comment type="caution">
    <text evidence="3">The sequence shown here is derived from an EMBL/GenBank/DDBJ whole genome shotgun (WGS) entry which is preliminary data.</text>
</comment>
<keyword evidence="4" id="KW-1185">Reference proteome</keyword>
<feature type="coiled-coil region" evidence="1">
    <location>
        <begin position="63"/>
        <end position="90"/>
    </location>
</feature>
<sequence>MIKFFRKIRQNLLSEGKTGKYLKYALGEIILVVIGILIALQLNDWNDSRKQLKLENEYYCRLLDDAKLDNEQITNLLALAENRLKASNQSVRLLLQDNVIKAEVGMQISLATKAIFSDFEPNNSAYEDLKSGANLNIISDKSIITALSRYFNKVKELKSIIMINGKHAVDISFSHNDYFANGSIQASIKDGRFKTGLDQDLKEKLKTIEQDQFSIEMKSRLLNESLEYVGANTRQVELYSLMLKEIGSLESLLQSKCQVNK</sequence>
<evidence type="ECO:0000256" key="1">
    <source>
        <dbReference type="SAM" id="Coils"/>
    </source>
</evidence>
<dbReference type="Pfam" id="PF19578">
    <property type="entry name" value="DUF6090"/>
    <property type="match status" value="1"/>
</dbReference>
<evidence type="ECO:0000313" key="4">
    <source>
        <dbReference type="Proteomes" id="UP001501433"/>
    </source>
</evidence>
<keyword evidence="1" id="KW-0175">Coiled coil</keyword>
<evidence type="ECO:0000313" key="3">
    <source>
        <dbReference type="EMBL" id="GAA4809095.1"/>
    </source>
</evidence>
<feature type="transmembrane region" description="Helical" evidence="2">
    <location>
        <begin position="21"/>
        <end position="42"/>
    </location>
</feature>
<name>A0ABP9CFA3_9FLAO</name>
<dbReference type="RefSeq" id="WP_345276333.1">
    <property type="nucleotide sequence ID" value="NZ_BAABJW010000002.1"/>
</dbReference>
<dbReference type="EMBL" id="BAABJW010000002">
    <property type="protein sequence ID" value="GAA4809095.1"/>
    <property type="molecule type" value="Genomic_DNA"/>
</dbReference>
<proteinExistence type="predicted"/>
<keyword evidence="2" id="KW-1133">Transmembrane helix</keyword>
<protein>
    <submittedName>
        <fullName evidence="3">Uncharacterized protein</fullName>
    </submittedName>
</protein>
<organism evidence="3 4">
    <name type="scientific">Litoribaculum gwangyangense</name>
    <dbReference type="NCBI Taxonomy" id="1130722"/>
    <lineage>
        <taxon>Bacteria</taxon>
        <taxon>Pseudomonadati</taxon>
        <taxon>Bacteroidota</taxon>
        <taxon>Flavobacteriia</taxon>
        <taxon>Flavobacteriales</taxon>
        <taxon>Flavobacteriaceae</taxon>
        <taxon>Litoribaculum</taxon>
    </lineage>
</organism>
<accession>A0ABP9CFA3</accession>
<evidence type="ECO:0000256" key="2">
    <source>
        <dbReference type="SAM" id="Phobius"/>
    </source>
</evidence>
<keyword evidence="2" id="KW-0812">Transmembrane</keyword>
<dbReference type="InterPro" id="IPR045749">
    <property type="entry name" value="DUF6090"/>
</dbReference>